<dbReference type="InterPro" id="IPR032675">
    <property type="entry name" value="LRR_dom_sf"/>
</dbReference>
<dbReference type="SUPFAM" id="SSF52058">
    <property type="entry name" value="L domain-like"/>
    <property type="match status" value="1"/>
</dbReference>
<dbReference type="PANTHER" id="PTHR34630">
    <property type="entry name" value="OS11G0677101 PROTEIN"/>
    <property type="match status" value="1"/>
</dbReference>
<dbReference type="OrthoDB" id="2018467at2759"/>
<comment type="caution">
    <text evidence="1">The sequence shown here is derived from an EMBL/GenBank/DDBJ whole genome shotgun (WGS) entry which is preliminary data.</text>
</comment>
<dbReference type="EMBL" id="CM035420">
    <property type="protein sequence ID" value="KAH7404245.1"/>
    <property type="molecule type" value="Genomic_DNA"/>
</dbReference>
<evidence type="ECO:0000313" key="1">
    <source>
        <dbReference type="EMBL" id="KAH7404245.1"/>
    </source>
</evidence>
<evidence type="ECO:0000313" key="2">
    <source>
        <dbReference type="Proteomes" id="UP000825935"/>
    </source>
</evidence>
<organism evidence="1 2">
    <name type="scientific">Ceratopteris richardii</name>
    <name type="common">Triangle waterfern</name>
    <dbReference type="NCBI Taxonomy" id="49495"/>
    <lineage>
        <taxon>Eukaryota</taxon>
        <taxon>Viridiplantae</taxon>
        <taxon>Streptophyta</taxon>
        <taxon>Embryophyta</taxon>
        <taxon>Tracheophyta</taxon>
        <taxon>Polypodiopsida</taxon>
        <taxon>Polypodiidae</taxon>
        <taxon>Polypodiales</taxon>
        <taxon>Pteridineae</taxon>
        <taxon>Pteridaceae</taxon>
        <taxon>Parkerioideae</taxon>
        <taxon>Ceratopteris</taxon>
    </lineage>
</organism>
<gene>
    <name evidence="1" type="ORF">KP509_15G018100</name>
</gene>
<accession>A0A8T2T1E3</accession>
<dbReference type="PANTHER" id="PTHR34630:SF93">
    <property type="entry name" value="C-JID DOMAIN-CONTAINING PROTEIN"/>
    <property type="match status" value="1"/>
</dbReference>
<dbReference type="Gene3D" id="3.80.10.10">
    <property type="entry name" value="Ribonuclease Inhibitor"/>
    <property type="match status" value="2"/>
</dbReference>
<dbReference type="AlphaFoldDB" id="A0A8T2T1E3"/>
<keyword evidence="2" id="KW-1185">Reference proteome</keyword>
<proteinExistence type="predicted"/>
<protein>
    <submittedName>
        <fullName evidence="1">Uncharacterized protein</fullName>
    </submittedName>
</protein>
<dbReference type="Proteomes" id="UP000825935">
    <property type="component" value="Chromosome 15"/>
</dbReference>
<reference evidence="1" key="1">
    <citation type="submission" date="2021-08" db="EMBL/GenBank/DDBJ databases">
        <title>WGS assembly of Ceratopteris richardii.</title>
        <authorList>
            <person name="Marchant D.B."/>
            <person name="Chen G."/>
            <person name="Jenkins J."/>
            <person name="Shu S."/>
            <person name="Leebens-Mack J."/>
            <person name="Grimwood J."/>
            <person name="Schmutz J."/>
            <person name="Soltis P."/>
            <person name="Soltis D."/>
            <person name="Chen Z.-H."/>
        </authorList>
    </citation>
    <scope>NUCLEOTIDE SEQUENCE</scope>
    <source>
        <strain evidence="1">Whitten #5841</strain>
        <tissue evidence="1">Leaf</tissue>
    </source>
</reference>
<name>A0A8T2T1E3_CERRI</name>
<sequence length="217" mass="23678">MRVLALQGCDGLSELLATNQAALFGELSSLEHLNLQVCTSLETLSFLPTTLQKLWLAGCSSLQSVNASLPKLQEFGAEECRNLRTLPKELGSCMRVLALQGCDGLSELLATNQAALFGELSSLEHLDLQECTSLETLCFLPTNLQKLWLTGCKNLQIVNEFRAQQCRNLRTLPNELGACMRMLLTFVLGASEPSSMHIFGDSFLPADNSAETVVGRL</sequence>